<evidence type="ECO:0000313" key="6">
    <source>
        <dbReference type="Proteomes" id="UP000663866"/>
    </source>
</evidence>
<feature type="non-terminal residue" evidence="5">
    <location>
        <position position="187"/>
    </location>
</feature>
<keyword evidence="6" id="KW-1185">Reference proteome</keyword>
<evidence type="ECO:0000256" key="1">
    <source>
        <dbReference type="ARBA" id="ARBA00022737"/>
    </source>
</evidence>
<dbReference type="Pfam" id="PF01436">
    <property type="entry name" value="NHL"/>
    <property type="match status" value="1"/>
</dbReference>
<dbReference type="Gene3D" id="2.10.25.10">
    <property type="entry name" value="Laminin"/>
    <property type="match status" value="2"/>
</dbReference>
<sequence>MHRYYDVWQNVKHFLATSLFPDSCTVNNGDCGANASCSYNATTNAVKCTCKAGYTNTGSSVNVVCKDSCAVNNGDCGASATCSYNATINAVACTCTDGYIYTVSASEVSIPAGAKWSKNGVTVAGGHGGGGARNQLFYAWGLFVDDDQTVFIADWGNHRIVQYKNGDTTNGQVVAGGNGVGNGLHQL</sequence>
<name>A0A820FDF7_9BILA</name>
<feature type="disulfide bond" evidence="2">
    <location>
        <begin position="31"/>
        <end position="48"/>
    </location>
</feature>
<dbReference type="PROSITE" id="PS50026">
    <property type="entry name" value="EGF_3"/>
    <property type="match status" value="1"/>
</dbReference>
<gene>
    <name evidence="5" type="ORF">OVN521_LOCUS29662</name>
</gene>
<protein>
    <recommendedName>
        <fullName evidence="4">EGF-like domain-containing protein</fullName>
    </recommendedName>
</protein>
<comment type="caution">
    <text evidence="5">The sequence shown here is derived from an EMBL/GenBank/DDBJ whole genome shotgun (WGS) entry which is preliminary data.</text>
</comment>
<dbReference type="SUPFAM" id="SSF101898">
    <property type="entry name" value="NHL repeat"/>
    <property type="match status" value="1"/>
</dbReference>
<organism evidence="5 6">
    <name type="scientific">Rotaria magnacalcarata</name>
    <dbReference type="NCBI Taxonomy" id="392030"/>
    <lineage>
        <taxon>Eukaryota</taxon>
        <taxon>Metazoa</taxon>
        <taxon>Spiralia</taxon>
        <taxon>Gnathifera</taxon>
        <taxon>Rotifera</taxon>
        <taxon>Eurotatoria</taxon>
        <taxon>Bdelloidea</taxon>
        <taxon>Philodinida</taxon>
        <taxon>Philodinidae</taxon>
        <taxon>Rotaria</taxon>
    </lineage>
</organism>
<evidence type="ECO:0000259" key="4">
    <source>
        <dbReference type="PROSITE" id="PS50026"/>
    </source>
</evidence>
<reference evidence="5" key="1">
    <citation type="submission" date="2021-02" db="EMBL/GenBank/DDBJ databases">
        <authorList>
            <person name="Nowell W R."/>
        </authorList>
    </citation>
    <scope>NUCLEOTIDE SEQUENCE</scope>
</reference>
<dbReference type="InterPro" id="IPR000742">
    <property type="entry name" value="EGF"/>
</dbReference>
<dbReference type="EMBL" id="CAJOBG010009286">
    <property type="protein sequence ID" value="CAF4262873.1"/>
    <property type="molecule type" value="Genomic_DNA"/>
</dbReference>
<evidence type="ECO:0000313" key="5">
    <source>
        <dbReference type="EMBL" id="CAF4262873.1"/>
    </source>
</evidence>
<dbReference type="Gene3D" id="2.40.10.500">
    <property type="match status" value="1"/>
</dbReference>
<keyword evidence="1" id="KW-0677">Repeat</keyword>
<dbReference type="AlphaFoldDB" id="A0A820FDF7"/>
<proteinExistence type="predicted"/>
<dbReference type="SUPFAM" id="SSF57196">
    <property type="entry name" value="EGF/Laminin"/>
    <property type="match status" value="1"/>
</dbReference>
<dbReference type="InterPro" id="IPR001258">
    <property type="entry name" value="NHL_repeat"/>
</dbReference>
<accession>A0A820FDF7</accession>
<feature type="repeat" description="NHL" evidence="3">
    <location>
        <begin position="130"/>
        <end position="166"/>
    </location>
</feature>
<dbReference type="Proteomes" id="UP000663866">
    <property type="component" value="Unassembled WGS sequence"/>
</dbReference>
<keyword evidence="2" id="KW-0245">EGF-like domain</keyword>
<evidence type="ECO:0000256" key="2">
    <source>
        <dbReference type="PROSITE-ProRule" id="PRU00076"/>
    </source>
</evidence>
<comment type="caution">
    <text evidence="2">Lacks conserved residue(s) required for the propagation of feature annotation.</text>
</comment>
<dbReference type="PROSITE" id="PS51125">
    <property type="entry name" value="NHL"/>
    <property type="match status" value="1"/>
</dbReference>
<feature type="domain" description="EGF-like" evidence="4">
    <location>
        <begin position="20"/>
        <end position="60"/>
    </location>
</feature>
<keyword evidence="2" id="KW-1015">Disulfide bond</keyword>
<evidence type="ECO:0000256" key="3">
    <source>
        <dbReference type="PROSITE-ProRule" id="PRU00504"/>
    </source>
</evidence>